<dbReference type="RefSeq" id="XP_009519380.1">
    <property type="nucleotide sequence ID" value="XM_009521085.1"/>
</dbReference>
<reference evidence="1 2" key="1">
    <citation type="journal article" date="2006" name="Science">
        <title>Phytophthora genome sequences uncover evolutionary origins and mechanisms of pathogenesis.</title>
        <authorList>
            <person name="Tyler B.M."/>
            <person name="Tripathy S."/>
            <person name="Zhang X."/>
            <person name="Dehal P."/>
            <person name="Jiang R.H."/>
            <person name="Aerts A."/>
            <person name="Arredondo F.D."/>
            <person name="Baxter L."/>
            <person name="Bensasson D."/>
            <person name="Beynon J.L."/>
            <person name="Chapman J."/>
            <person name="Damasceno C.M."/>
            <person name="Dorrance A.E."/>
            <person name="Dou D."/>
            <person name="Dickerman A.W."/>
            <person name="Dubchak I.L."/>
            <person name="Garbelotto M."/>
            <person name="Gijzen M."/>
            <person name="Gordon S.G."/>
            <person name="Govers F."/>
            <person name="Grunwald N.J."/>
            <person name="Huang W."/>
            <person name="Ivors K.L."/>
            <person name="Jones R.W."/>
            <person name="Kamoun S."/>
            <person name="Krampis K."/>
            <person name="Lamour K.H."/>
            <person name="Lee M.K."/>
            <person name="McDonald W.H."/>
            <person name="Medina M."/>
            <person name="Meijer H.J."/>
            <person name="Nordberg E.K."/>
            <person name="Maclean D.J."/>
            <person name="Ospina-Giraldo M.D."/>
            <person name="Morris P.F."/>
            <person name="Phuntumart V."/>
            <person name="Putnam N.H."/>
            <person name="Rash S."/>
            <person name="Rose J.K."/>
            <person name="Sakihama Y."/>
            <person name="Salamov A.A."/>
            <person name="Savidor A."/>
            <person name="Scheuring C.F."/>
            <person name="Smith B.M."/>
            <person name="Sobral B.W."/>
            <person name="Terry A."/>
            <person name="Torto-Alalibo T.A."/>
            <person name="Win J."/>
            <person name="Xu Z."/>
            <person name="Zhang H."/>
            <person name="Grigoriev I.V."/>
            <person name="Rokhsar D.S."/>
            <person name="Boore J.L."/>
        </authorList>
    </citation>
    <scope>NUCLEOTIDE SEQUENCE [LARGE SCALE GENOMIC DNA]</scope>
    <source>
        <strain evidence="1 2">P6497</strain>
    </source>
</reference>
<keyword evidence="2" id="KW-1185">Reference proteome</keyword>
<accession>G4YRQ1</accession>
<evidence type="ECO:0000313" key="2">
    <source>
        <dbReference type="Proteomes" id="UP000002640"/>
    </source>
</evidence>
<gene>
    <name evidence="1" type="ORF">PHYSODRAFT_325249</name>
</gene>
<organism evidence="1 2">
    <name type="scientific">Phytophthora sojae (strain P6497)</name>
    <name type="common">Soybean stem and root rot agent</name>
    <name type="synonym">Phytophthora megasperma f. sp. glycines</name>
    <dbReference type="NCBI Taxonomy" id="1094619"/>
    <lineage>
        <taxon>Eukaryota</taxon>
        <taxon>Sar</taxon>
        <taxon>Stramenopiles</taxon>
        <taxon>Oomycota</taxon>
        <taxon>Peronosporomycetes</taxon>
        <taxon>Peronosporales</taxon>
        <taxon>Peronosporaceae</taxon>
        <taxon>Phytophthora</taxon>
    </lineage>
</organism>
<name>G4YRQ1_PHYSP</name>
<protein>
    <submittedName>
        <fullName evidence="1">Uncharacterized protein</fullName>
    </submittedName>
</protein>
<evidence type="ECO:0000313" key="1">
    <source>
        <dbReference type="EMBL" id="EGZ24092.1"/>
    </source>
</evidence>
<dbReference type="KEGG" id="psoj:PHYSODRAFT_325249"/>
<dbReference type="InParanoid" id="G4YRQ1"/>
<dbReference type="AlphaFoldDB" id="G4YRQ1"/>
<proteinExistence type="predicted"/>
<dbReference type="GeneID" id="20645231"/>
<dbReference type="EMBL" id="JH159152">
    <property type="protein sequence ID" value="EGZ24092.1"/>
    <property type="molecule type" value="Genomic_DNA"/>
</dbReference>
<dbReference type="Proteomes" id="UP000002640">
    <property type="component" value="Unassembled WGS sequence"/>
</dbReference>
<sequence>MVVSWICKKQSSVAVSQVAAELWGIGQLLSEVGLKMKIPYKLSDPPKNKKLKVAYCKSGLMRADILMKALSTLRPLASGAHHAHDTTGPFELPANR</sequence>